<evidence type="ECO:0000313" key="5">
    <source>
        <dbReference type="Proteomes" id="UP000696485"/>
    </source>
</evidence>
<feature type="repeat" description="ANK" evidence="3">
    <location>
        <begin position="332"/>
        <end position="364"/>
    </location>
</feature>
<feature type="repeat" description="ANK" evidence="3">
    <location>
        <begin position="272"/>
        <end position="298"/>
    </location>
</feature>
<dbReference type="PROSITE" id="PS50297">
    <property type="entry name" value="ANK_REP_REGION"/>
    <property type="match status" value="4"/>
</dbReference>
<name>A0A9P5SJC0_9FUNG</name>
<evidence type="ECO:0000313" key="4">
    <source>
        <dbReference type="EMBL" id="KAF9327754.1"/>
    </source>
</evidence>
<feature type="repeat" description="ANK" evidence="3">
    <location>
        <begin position="215"/>
        <end position="247"/>
    </location>
</feature>
<organism evidence="4 5">
    <name type="scientific">Podila minutissima</name>
    <dbReference type="NCBI Taxonomy" id="64525"/>
    <lineage>
        <taxon>Eukaryota</taxon>
        <taxon>Fungi</taxon>
        <taxon>Fungi incertae sedis</taxon>
        <taxon>Mucoromycota</taxon>
        <taxon>Mortierellomycotina</taxon>
        <taxon>Mortierellomycetes</taxon>
        <taxon>Mortierellales</taxon>
        <taxon>Mortierellaceae</taxon>
        <taxon>Podila</taxon>
    </lineage>
</organism>
<keyword evidence="5" id="KW-1185">Reference proteome</keyword>
<dbReference type="Proteomes" id="UP000696485">
    <property type="component" value="Unassembled WGS sequence"/>
</dbReference>
<evidence type="ECO:0000256" key="2">
    <source>
        <dbReference type="ARBA" id="ARBA00023043"/>
    </source>
</evidence>
<keyword evidence="2 3" id="KW-0040">ANK repeat</keyword>
<dbReference type="Gene3D" id="1.25.40.20">
    <property type="entry name" value="Ankyrin repeat-containing domain"/>
    <property type="match status" value="2"/>
</dbReference>
<dbReference type="PANTHER" id="PTHR24198">
    <property type="entry name" value="ANKYRIN REPEAT AND PROTEIN KINASE DOMAIN-CONTAINING PROTEIN"/>
    <property type="match status" value="1"/>
</dbReference>
<proteinExistence type="predicted"/>
<accession>A0A9P5SJC0</accession>
<gene>
    <name evidence="4" type="ORF">BG006_008993</name>
</gene>
<feature type="repeat" description="ANK" evidence="3">
    <location>
        <begin position="302"/>
        <end position="334"/>
    </location>
</feature>
<dbReference type="PRINTS" id="PR01415">
    <property type="entry name" value="ANKYRIN"/>
</dbReference>
<dbReference type="SMART" id="SM00248">
    <property type="entry name" value="ANK"/>
    <property type="match status" value="6"/>
</dbReference>
<dbReference type="AlphaFoldDB" id="A0A9P5SJC0"/>
<keyword evidence="1" id="KW-0677">Repeat</keyword>
<dbReference type="SUPFAM" id="SSF48403">
    <property type="entry name" value="Ankyrin repeat"/>
    <property type="match status" value="1"/>
</dbReference>
<dbReference type="PROSITE" id="PS50088">
    <property type="entry name" value="ANK_REPEAT"/>
    <property type="match status" value="4"/>
</dbReference>
<dbReference type="SUPFAM" id="SSF81383">
    <property type="entry name" value="F-box domain"/>
    <property type="match status" value="1"/>
</dbReference>
<evidence type="ECO:0000256" key="3">
    <source>
        <dbReference type="PROSITE-ProRule" id="PRU00023"/>
    </source>
</evidence>
<dbReference type="InterPro" id="IPR036770">
    <property type="entry name" value="Ankyrin_rpt-contain_sf"/>
</dbReference>
<protein>
    <submittedName>
        <fullName evidence="4">Uncharacterized protein</fullName>
    </submittedName>
</protein>
<dbReference type="InterPro" id="IPR002110">
    <property type="entry name" value="Ankyrin_rpt"/>
</dbReference>
<sequence length="492" mass="54221">MPACLLTLPIEVLEVILQYLDRPQAFVRACHQLYHMAKSPFLRAKYLLNLHGPDQVLTRATVEKHKLTISILTPAVVSFLVNMGAIYRDRHEFIFRWACSKGHRDLVCQLLKVEPKIDLHLSSDWFLRDAAENGQQDVVALLVQQPGYVPSEYGLNKAFEAAYLQSHHSTIKTLLDYAEQRGTQLESEPVAFHKATAAARRAKRVLAGGLSVQKDEDRALRYAVRGNDVEMVQLLLDYGANVHAFQENSITVASQMGHVKILKLLIQAGADVAGTPLRYAAENGHSEVVRVLCESGADTMAGGCGSLRTAASCGHEEIIATLVDYGANVNVHEGAPLQLACQHGHEDAVRVLLKYGANHRLDDGAAYKIALETNNEAIKALLIQAETRMRQQEYEMERVLRQHSNMMASSSMIRDSQSNFITVANNTNGVGLFPALGGSLAVSGLPRGHKRFYSQISSPLSFADLFRSGSLCGLVALDDEIRSRARSESNRL</sequence>
<dbReference type="PANTHER" id="PTHR24198:SF165">
    <property type="entry name" value="ANKYRIN REPEAT-CONTAINING PROTEIN-RELATED"/>
    <property type="match status" value="1"/>
</dbReference>
<reference evidence="4" key="1">
    <citation type="journal article" date="2020" name="Fungal Divers.">
        <title>Resolving the Mortierellaceae phylogeny through synthesis of multi-gene phylogenetics and phylogenomics.</title>
        <authorList>
            <person name="Vandepol N."/>
            <person name="Liber J."/>
            <person name="Desiro A."/>
            <person name="Na H."/>
            <person name="Kennedy M."/>
            <person name="Barry K."/>
            <person name="Grigoriev I.V."/>
            <person name="Miller A.N."/>
            <person name="O'Donnell K."/>
            <person name="Stajich J.E."/>
            <person name="Bonito G."/>
        </authorList>
    </citation>
    <scope>NUCLEOTIDE SEQUENCE</scope>
    <source>
        <strain evidence="4">NVP1</strain>
    </source>
</reference>
<evidence type="ECO:0000256" key="1">
    <source>
        <dbReference type="ARBA" id="ARBA00022737"/>
    </source>
</evidence>
<dbReference type="InterPro" id="IPR036047">
    <property type="entry name" value="F-box-like_dom_sf"/>
</dbReference>
<dbReference type="EMBL" id="JAAAUY010000632">
    <property type="protein sequence ID" value="KAF9327754.1"/>
    <property type="molecule type" value="Genomic_DNA"/>
</dbReference>
<dbReference type="Pfam" id="PF12796">
    <property type="entry name" value="Ank_2"/>
    <property type="match status" value="1"/>
</dbReference>
<comment type="caution">
    <text evidence="4">The sequence shown here is derived from an EMBL/GenBank/DDBJ whole genome shotgun (WGS) entry which is preliminary data.</text>
</comment>
<dbReference type="Pfam" id="PF00023">
    <property type="entry name" value="Ank"/>
    <property type="match status" value="2"/>
</dbReference>